<dbReference type="Proteomes" id="UP000236161">
    <property type="component" value="Unassembled WGS sequence"/>
</dbReference>
<protein>
    <submittedName>
        <fullName evidence="2">Uncharacterized protein</fullName>
    </submittedName>
</protein>
<feature type="region of interest" description="Disordered" evidence="1">
    <location>
        <begin position="157"/>
        <end position="202"/>
    </location>
</feature>
<keyword evidence="3" id="KW-1185">Reference proteome</keyword>
<reference evidence="2 3" key="1">
    <citation type="journal article" date="2017" name="Nature">
        <title>The Apostasia genome and the evolution of orchids.</title>
        <authorList>
            <person name="Zhang G.Q."/>
            <person name="Liu K.W."/>
            <person name="Li Z."/>
            <person name="Lohaus R."/>
            <person name="Hsiao Y.Y."/>
            <person name="Niu S.C."/>
            <person name="Wang J.Y."/>
            <person name="Lin Y.C."/>
            <person name="Xu Q."/>
            <person name="Chen L.J."/>
            <person name="Yoshida K."/>
            <person name="Fujiwara S."/>
            <person name="Wang Z.W."/>
            <person name="Zhang Y.Q."/>
            <person name="Mitsuda N."/>
            <person name="Wang M."/>
            <person name="Liu G.H."/>
            <person name="Pecoraro L."/>
            <person name="Huang H.X."/>
            <person name="Xiao X.J."/>
            <person name="Lin M."/>
            <person name="Wu X.Y."/>
            <person name="Wu W.L."/>
            <person name="Chen Y.Y."/>
            <person name="Chang S.B."/>
            <person name="Sakamoto S."/>
            <person name="Ohme-Takagi M."/>
            <person name="Yagi M."/>
            <person name="Zeng S.J."/>
            <person name="Shen C.Y."/>
            <person name="Yeh C.M."/>
            <person name="Luo Y.B."/>
            <person name="Tsai W.C."/>
            <person name="Van de Peer Y."/>
            <person name="Liu Z.J."/>
        </authorList>
    </citation>
    <scope>NUCLEOTIDE SEQUENCE [LARGE SCALE GENOMIC DNA]</scope>
    <source>
        <strain evidence="3">cv. Shenzhen</strain>
        <tissue evidence="2">Stem</tissue>
    </source>
</reference>
<gene>
    <name evidence="2" type="ORF">AXF42_Ash009429</name>
</gene>
<dbReference type="EMBL" id="KZ451905">
    <property type="protein sequence ID" value="PKA64209.1"/>
    <property type="molecule type" value="Genomic_DNA"/>
</dbReference>
<accession>A0A2I0B8V7</accession>
<sequence>MNQRVELSEKQNLINNDGVQLVKTKRKWVEKGDIHNFQEEKDNSFVIVQNSERGNQKSKKHQNEKNLIEQTLENDIQQARITENNWDCEVVADCKQALFIKIKVQNISCEQLTAEDVEERRRFAKMGVKRRLTNLCPVRRWKDFEDEEGGALKKVVGRERRDNIPTDHYSINKHGKKGRNEEDMERERERERALGKRRGLEP</sequence>
<feature type="compositionally biased region" description="Basic and acidic residues" evidence="1">
    <location>
        <begin position="178"/>
        <end position="202"/>
    </location>
</feature>
<evidence type="ECO:0000313" key="2">
    <source>
        <dbReference type="EMBL" id="PKA64209.1"/>
    </source>
</evidence>
<evidence type="ECO:0000256" key="1">
    <source>
        <dbReference type="SAM" id="MobiDB-lite"/>
    </source>
</evidence>
<organism evidence="2 3">
    <name type="scientific">Apostasia shenzhenica</name>
    <dbReference type="NCBI Taxonomy" id="1088818"/>
    <lineage>
        <taxon>Eukaryota</taxon>
        <taxon>Viridiplantae</taxon>
        <taxon>Streptophyta</taxon>
        <taxon>Embryophyta</taxon>
        <taxon>Tracheophyta</taxon>
        <taxon>Spermatophyta</taxon>
        <taxon>Magnoliopsida</taxon>
        <taxon>Liliopsida</taxon>
        <taxon>Asparagales</taxon>
        <taxon>Orchidaceae</taxon>
        <taxon>Apostasioideae</taxon>
        <taxon>Apostasia</taxon>
    </lineage>
</organism>
<dbReference type="AlphaFoldDB" id="A0A2I0B8V7"/>
<evidence type="ECO:0000313" key="3">
    <source>
        <dbReference type="Proteomes" id="UP000236161"/>
    </source>
</evidence>
<name>A0A2I0B8V7_9ASPA</name>
<proteinExistence type="predicted"/>